<evidence type="ECO:0000313" key="2">
    <source>
        <dbReference type="EMBL" id="GAA3368010.1"/>
    </source>
</evidence>
<feature type="compositionally biased region" description="Pro residues" evidence="1">
    <location>
        <begin position="14"/>
        <end position="23"/>
    </location>
</feature>
<organism evidence="3 4">
    <name type="scientific">Streptomyces sannanensis</name>
    <dbReference type="NCBI Taxonomy" id="285536"/>
    <lineage>
        <taxon>Bacteria</taxon>
        <taxon>Bacillati</taxon>
        <taxon>Actinomycetota</taxon>
        <taxon>Actinomycetes</taxon>
        <taxon>Kitasatosporales</taxon>
        <taxon>Streptomycetaceae</taxon>
        <taxon>Streptomyces</taxon>
    </lineage>
</organism>
<keyword evidence="4" id="KW-1185">Reference proteome</keyword>
<evidence type="ECO:0008006" key="5">
    <source>
        <dbReference type="Google" id="ProtNLM"/>
    </source>
</evidence>
<evidence type="ECO:0000256" key="1">
    <source>
        <dbReference type="SAM" id="MobiDB-lite"/>
    </source>
</evidence>
<accession>A0ABP6SM71</accession>
<dbReference type="Proteomes" id="UP001499990">
    <property type="component" value="Unassembled WGS sequence"/>
</dbReference>
<gene>
    <name evidence="2" type="ORF">GCM10020367_04620</name>
    <name evidence="3" type="ORF">GCM10020367_64230</name>
</gene>
<reference evidence="3" key="1">
    <citation type="journal article" date="2014" name="Int. J. Syst. Evol. Microbiol.">
        <title>Complete genome of a new Firmicutes species belonging to the dominant human colonic microbiota ('Ruminococcus bicirculans') reveals two chromosomes and a selective capacity to utilize plant glucans.</title>
        <authorList>
            <consortium name="NISC Comparative Sequencing Program"/>
            <person name="Wegmann U."/>
            <person name="Louis P."/>
            <person name="Goesmann A."/>
            <person name="Henrissat B."/>
            <person name="Duncan S.H."/>
            <person name="Flint H.J."/>
        </authorList>
    </citation>
    <scope>NUCLEOTIDE SEQUENCE</scope>
    <source>
        <strain evidence="3">JCM 9651</strain>
    </source>
</reference>
<evidence type="ECO:0000313" key="3">
    <source>
        <dbReference type="EMBL" id="GAA3379686.1"/>
    </source>
</evidence>
<reference evidence="3" key="3">
    <citation type="submission" date="2023-12" db="EMBL/GenBank/DDBJ databases">
        <authorList>
            <person name="Sun Q."/>
            <person name="Inoue M."/>
        </authorList>
    </citation>
    <scope>NUCLEOTIDE SEQUENCE</scope>
    <source>
        <strain evidence="3">JCM 9651</strain>
    </source>
</reference>
<dbReference type="EMBL" id="BAAAYL010000001">
    <property type="protein sequence ID" value="GAA3368010.1"/>
    <property type="molecule type" value="Genomic_DNA"/>
</dbReference>
<sequence>MTGLGGGRRIRRPPSSPRRPNLPPQDTVRKERLRVRRRLEEVLPQGADPLHLALVLGIDEKTTIRYAQSARVLLDEAAEQHSQ</sequence>
<protein>
    <recommendedName>
        <fullName evidence="5">Integrase</fullName>
    </recommendedName>
</protein>
<feature type="region of interest" description="Disordered" evidence="1">
    <location>
        <begin position="1"/>
        <end position="33"/>
    </location>
</feature>
<name>A0ABP6SM71_9ACTN</name>
<dbReference type="EMBL" id="BAAAYL010000001">
    <property type="protein sequence ID" value="GAA3379686.1"/>
    <property type="molecule type" value="Genomic_DNA"/>
</dbReference>
<comment type="caution">
    <text evidence="3">The sequence shown here is derived from an EMBL/GenBank/DDBJ whole genome shotgun (WGS) entry which is preliminary data.</text>
</comment>
<evidence type="ECO:0000313" key="4">
    <source>
        <dbReference type="Proteomes" id="UP001499990"/>
    </source>
</evidence>
<reference evidence="4" key="2">
    <citation type="journal article" date="2019" name="Int. J. Syst. Evol. Microbiol.">
        <title>The Global Catalogue of Microorganisms (GCM) 10K type strain sequencing project: providing services to taxonomists for standard genome sequencing and annotation.</title>
        <authorList>
            <consortium name="The Broad Institute Genomics Platform"/>
            <consortium name="The Broad Institute Genome Sequencing Center for Infectious Disease"/>
            <person name="Wu L."/>
            <person name="Ma J."/>
        </authorList>
    </citation>
    <scope>NUCLEOTIDE SEQUENCE [LARGE SCALE GENOMIC DNA]</scope>
    <source>
        <strain evidence="4">JCM 9651</strain>
    </source>
</reference>
<dbReference type="RefSeq" id="WP_345034184.1">
    <property type="nucleotide sequence ID" value="NZ_BAAAYL010000001.1"/>
</dbReference>
<proteinExistence type="predicted"/>